<organism evidence="2 3">
    <name type="scientific">Linum trigynum</name>
    <dbReference type="NCBI Taxonomy" id="586398"/>
    <lineage>
        <taxon>Eukaryota</taxon>
        <taxon>Viridiplantae</taxon>
        <taxon>Streptophyta</taxon>
        <taxon>Embryophyta</taxon>
        <taxon>Tracheophyta</taxon>
        <taxon>Spermatophyta</taxon>
        <taxon>Magnoliopsida</taxon>
        <taxon>eudicotyledons</taxon>
        <taxon>Gunneridae</taxon>
        <taxon>Pentapetalae</taxon>
        <taxon>rosids</taxon>
        <taxon>fabids</taxon>
        <taxon>Malpighiales</taxon>
        <taxon>Linaceae</taxon>
        <taxon>Linum</taxon>
    </lineage>
</organism>
<evidence type="ECO:0000256" key="1">
    <source>
        <dbReference type="SAM" id="MobiDB-lite"/>
    </source>
</evidence>
<accession>A0AAV2CVH4</accession>
<reference evidence="2 3" key="1">
    <citation type="submission" date="2024-04" db="EMBL/GenBank/DDBJ databases">
        <authorList>
            <person name="Fracassetti M."/>
        </authorList>
    </citation>
    <scope>NUCLEOTIDE SEQUENCE [LARGE SCALE GENOMIC DNA]</scope>
</reference>
<proteinExistence type="predicted"/>
<sequence>MPCRPKHGPTPMYNQECLIGDSHHYPLPESKFEDQVISVEDQKNPFYDLAWHLALKTGLEDMDGKVREEVVEEEVKIEEREDLDCSQGEEESE</sequence>
<feature type="compositionally biased region" description="Acidic residues" evidence="1">
    <location>
        <begin position="80"/>
        <end position="93"/>
    </location>
</feature>
<evidence type="ECO:0000313" key="3">
    <source>
        <dbReference type="Proteomes" id="UP001497516"/>
    </source>
</evidence>
<name>A0AAV2CVH4_9ROSI</name>
<gene>
    <name evidence="2" type="ORF">LTRI10_LOCUS7761</name>
</gene>
<protein>
    <submittedName>
        <fullName evidence="2">Uncharacterized protein</fullName>
    </submittedName>
</protein>
<dbReference type="EMBL" id="OZ034814">
    <property type="protein sequence ID" value="CAL1360319.1"/>
    <property type="molecule type" value="Genomic_DNA"/>
</dbReference>
<dbReference type="AlphaFoldDB" id="A0AAV2CVH4"/>
<feature type="region of interest" description="Disordered" evidence="1">
    <location>
        <begin position="73"/>
        <end position="93"/>
    </location>
</feature>
<dbReference type="Proteomes" id="UP001497516">
    <property type="component" value="Chromosome 10"/>
</dbReference>
<evidence type="ECO:0000313" key="2">
    <source>
        <dbReference type="EMBL" id="CAL1360319.1"/>
    </source>
</evidence>
<keyword evidence="3" id="KW-1185">Reference proteome</keyword>